<dbReference type="RefSeq" id="WP_378284227.1">
    <property type="nucleotide sequence ID" value="NZ_JBHSON010000033.1"/>
</dbReference>
<protein>
    <submittedName>
        <fullName evidence="1">Uncharacterized protein</fullName>
    </submittedName>
</protein>
<accession>A0ABW0ZZ42</accession>
<name>A0ABW0ZZ42_9ACTN</name>
<evidence type="ECO:0000313" key="1">
    <source>
        <dbReference type="EMBL" id="MFC5748555.1"/>
    </source>
</evidence>
<reference evidence="2" key="1">
    <citation type="journal article" date="2019" name="Int. J. Syst. Evol. Microbiol.">
        <title>The Global Catalogue of Microorganisms (GCM) 10K type strain sequencing project: providing services to taxonomists for standard genome sequencing and annotation.</title>
        <authorList>
            <consortium name="The Broad Institute Genomics Platform"/>
            <consortium name="The Broad Institute Genome Sequencing Center for Infectious Disease"/>
            <person name="Wu L."/>
            <person name="Ma J."/>
        </authorList>
    </citation>
    <scope>NUCLEOTIDE SEQUENCE [LARGE SCALE GENOMIC DNA]</scope>
    <source>
        <strain evidence="2">KCTC 42087</strain>
    </source>
</reference>
<dbReference type="Proteomes" id="UP001596074">
    <property type="component" value="Unassembled WGS sequence"/>
</dbReference>
<organism evidence="1 2">
    <name type="scientific">Actinomadura rugatobispora</name>
    <dbReference type="NCBI Taxonomy" id="1994"/>
    <lineage>
        <taxon>Bacteria</taxon>
        <taxon>Bacillati</taxon>
        <taxon>Actinomycetota</taxon>
        <taxon>Actinomycetes</taxon>
        <taxon>Streptosporangiales</taxon>
        <taxon>Thermomonosporaceae</taxon>
        <taxon>Actinomadura</taxon>
    </lineage>
</organism>
<evidence type="ECO:0000313" key="2">
    <source>
        <dbReference type="Proteomes" id="UP001596074"/>
    </source>
</evidence>
<keyword evidence="2" id="KW-1185">Reference proteome</keyword>
<gene>
    <name evidence="1" type="ORF">ACFPZN_23305</name>
</gene>
<comment type="caution">
    <text evidence="1">The sequence shown here is derived from an EMBL/GenBank/DDBJ whole genome shotgun (WGS) entry which is preliminary data.</text>
</comment>
<proteinExistence type="predicted"/>
<dbReference type="EMBL" id="JBHSON010000033">
    <property type="protein sequence ID" value="MFC5748555.1"/>
    <property type="molecule type" value="Genomic_DNA"/>
</dbReference>
<sequence>MKRMGFDISIICRALLDTQITMNVEQAAPGAGGTEERPFTCTEINTQFVQTFRFADDRWANGTASAQATLTEAQGTVFHTFSRQITVRPSW</sequence>